<dbReference type="Proteomes" id="UP000663855">
    <property type="component" value="Unassembled WGS sequence"/>
</dbReference>
<dbReference type="Gene3D" id="1.10.555.10">
    <property type="entry name" value="Rho GTPase activation protein"/>
    <property type="match status" value="1"/>
</dbReference>
<dbReference type="InterPro" id="IPR001849">
    <property type="entry name" value="PH_domain"/>
</dbReference>
<dbReference type="Pfam" id="PF00620">
    <property type="entry name" value="RhoGAP"/>
    <property type="match status" value="1"/>
</dbReference>
<dbReference type="InterPro" id="IPR051025">
    <property type="entry name" value="RhoGAP"/>
</dbReference>
<gene>
    <name evidence="8" type="ORF">BYL167_LOCUS2838</name>
    <name evidence="6" type="ORF">CJN711_LOCUS2888</name>
    <name evidence="7" type="ORF">KQP761_LOCUS13553</name>
</gene>
<feature type="region of interest" description="Disordered" evidence="3">
    <location>
        <begin position="335"/>
        <end position="358"/>
    </location>
</feature>
<dbReference type="InterPro" id="IPR000198">
    <property type="entry name" value="RhoGAP_dom"/>
</dbReference>
<dbReference type="SMART" id="SM00324">
    <property type="entry name" value="RhoGAP"/>
    <property type="match status" value="1"/>
</dbReference>
<dbReference type="Pfam" id="PF00169">
    <property type="entry name" value="PH"/>
    <property type="match status" value="1"/>
</dbReference>
<protein>
    <recommendedName>
        <fullName evidence="10">Rho GTPase activating protein</fullName>
    </recommendedName>
</protein>
<dbReference type="GO" id="GO:0005096">
    <property type="term" value="F:GTPase activator activity"/>
    <property type="evidence" value="ECO:0007669"/>
    <property type="project" value="UniProtKB-KW"/>
</dbReference>
<evidence type="ECO:0000259" key="4">
    <source>
        <dbReference type="PROSITE" id="PS50003"/>
    </source>
</evidence>
<reference evidence="7" key="1">
    <citation type="submission" date="2021-02" db="EMBL/GenBank/DDBJ databases">
        <authorList>
            <person name="Nowell W R."/>
        </authorList>
    </citation>
    <scope>NUCLEOTIDE SEQUENCE</scope>
</reference>
<comment type="caution">
    <text evidence="7">The sequence shown here is derived from an EMBL/GenBank/DDBJ whole genome shotgun (WGS) entry which is preliminary data.</text>
</comment>
<evidence type="ECO:0000313" key="9">
    <source>
        <dbReference type="Proteomes" id="UP000663834"/>
    </source>
</evidence>
<evidence type="ECO:0000256" key="2">
    <source>
        <dbReference type="SAM" id="Coils"/>
    </source>
</evidence>
<evidence type="ECO:0000313" key="7">
    <source>
        <dbReference type="EMBL" id="CAF1480675.1"/>
    </source>
</evidence>
<evidence type="ECO:0000313" key="8">
    <source>
        <dbReference type="EMBL" id="CAF3798109.1"/>
    </source>
</evidence>
<dbReference type="Proteomes" id="UP000681967">
    <property type="component" value="Unassembled WGS sequence"/>
</dbReference>
<sequence length="607" mass="69467">MSNEDPAIIPKQGWLKVKLNSQAKWHRRYCIIDWDKAILFIACKADRNYRDYIKLLPNISINEYEPSHDNIIEIKAANETHLVQTESKKEYDCWFLALKQTAYSRVGGAIFGQSLEDTYKYTLDKTSLVPLIVRHCCKFLLEHGSTFVGLFRIPGKQSSIKELRDMYDRGLIVELNDTHSPATVSSLLKIYLQSLPEPIIPIKNFDEFFEIGSSFKYNATKDIDRLKILIEKTLSKTNYALLAYICLFLKKLTEHVHETKMDTDNLALTVGNSLIRTSEILDLNMIKGHNYNLLPLIKAFIDHSDYLFSTNLNESSEQTNESTAKSSGFSSFSSLLSSNEQPTRARVRSSSMPSIHCPRFSSMDSANLSYTDPSDSKDAYYHSKSLLEKQTSDKSDQLESQQSFTTCFEKDFSINQEHNVKSFDDESSVQKQFSSIGVGKYEERIRPQSMITEQNHSLDISSQLLSTRNISSSIRKTQKKTFVNKFGKSFSNFKSNMTKAFHPSFSSTEAIQHSNTIDISSPLAVYPYEKSNIFNSDVLTACLKSLQNENRLLKELIDEKETLLINLTKTSNEERLKYENENVQLKQAIKQLQIENSQFKARQQSNS</sequence>
<dbReference type="GO" id="GO:0051056">
    <property type="term" value="P:regulation of small GTPase mediated signal transduction"/>
    <property type="evidence" value="ECO:0007669"/>
    <property type="project" value="UniProtKB-ARBA"/>
</dbReference>
<keyword evidence="1" id="KW-0343">GTPase activation</keyword>
<feature type="domain" description="Rho-GAP" evidence="5">
    <location>
        <begin position="113"/>
        <end position="308"/>
    </location>
</feature>
<dbReference type="SMART" id="SM00233">
    <property type="entry name" value="PH"/>
    <property type="match status" value="1"/>
</dbReference>
<dbReference type="SUPFAM" id="SSF48350">
    <property type="entry name" value="GTPase activation domain, GAP"/>
    <property type="match status" value="1"/>
</dbReference>
<feature type="coiled-coil region" evidence="2">
    <location>
        <begin position="543"/>
        <end position="602"/>
    </location>
</feature>
<evidence type="ECO:0008006" key="10">
    <source>
        <dbReference type="Google" id="ProtNLM"/>
    </source>
</evidence>
<dbReference type="GO" id="GO:0007165">
    <property type="term" value="P:signal transduction"/>
    <property type="evidence" value="ECO:0007669"/>
    <property type="project" value="InterPro"/>
</dbReference>
<dbReference type="EMBL" id="CAJNOW010006304">
    <property type="protein sequence ID" value="CAF1480675.1"/>
    <property type="molecule type" value="Genomic_DNA"/>
</dbReference>
<dbReference type="PANTHER" id="PTHR15228:SF24">
    <property type="entry name" value="RHO-GAP DOMAIN-CONTAINING PROTEIN"/>
    <property type="match status" value="1"/>
</dbReference>
<evidence type="ECO:0000256" key="1">
    <source>
        <dbReference type="ARBA" id="ARBA00022468"/>
    </source>
</evidence>
<dbReference type="AlphaFoldDB" id="A0A815RPN8"/>
<proteinExistence type="predicted"/>
<evidence type="ECO:0000259" key="5">
    <source>
        <dbReference type="PROSITE" id="PS50238"/>
    </source>
</evidence>
<dbReference type="PROSITE" id="PS50003">
    <property type="entry name" value="PH_DOMAIN"/>
    <property type="match status" value="1"/>
</dbReference>
<feature type="domain" description="PH" evidence="4">
    <location>
        <begin position="8"/>
        <end position="103"/>
    </location>
</feature>
<keyword evidence="2" id="KW-0175">Coiled coil</keyword>
<evidence type="ECO:0000256" key="3">
    <source>
        <dbReference type="SAM" id="MobiDB-lite"/>
    </source>
</evidence>
<dbReference type="PANTHER" id="PTHR15228">
    <property type="entry name" value="SPERMATHECAL PHYSIOLOGY VARIANT"/>
    <property type="match status" value="1"/>
</dbReference>
<dbReference type="Gene3D" id="2.30.29.30">
    <property type="entry name" value="Pleckstrin-homology domain (PH domain)/Phosphotyrosine-binding domain (PTB)"/>
    <property type="match status" value="1"/>
</dbReference>
<dbReference type="EMBL" id="CAJNOV010000239">
    <property type="protein sequence ID" value="CAF1012321.1"/>
    <property type="molecule type" value="Genomic_DNA"/>
</dbReference>
<accession>A0A815RPN8</accession>
<evidence type="ECO:0000313" key="6">
    <source>
        <dbReference type="EMBL" id="CAF1012321.1"/>
    </source>
</evidence>
<dbReference type="InterPro" id="IPR008936">
    <property type="entry name" value="Rho_GTPase_activation_prot"/>
</dbReference>
<name>A0A815RPN8_9BILA</name>
<dbReference type="EMBL" id="CAJOBH010000517">
    <property type="protein sequence ID" value="CAF3798109.1"/>
    <property type="molecule type" value="Genomic_DNA"/>
</dbReference>
<dbReference type="Proteomes" id="UP000663834">
    <property type="component" value="Unassembled WGS sequence"/>
</dbReference>
<dbReference type="SUPFAM" id="SSF50729">
    <property type="entry name" value="PH domain-like"/>
    <property type="match status" value="1"/>
</dbReference>
<dbReference type="PROSITE" id="PS50238">
    <property type="entry name" value="RHOGAP"/>
    <property type="match status" value="1"/>
</dbReference>
<organism evidence="7 9">
    <name type="scientific">Rotaria magnacalcarata</name>
    <dbReference type="NCBI Taxonomy" id="392030"/>
    <lineage>
        <taxon>Eukaryota</taxon>
        <taxon>Metazoa</taxon>
        <taxon>Spiralia</taxon>
        <taxon>Gnathifera</taxon>
        <taxon>Rotifera</taxon>
        <taxon>Eurotatoria</taxon>
        <taxon>Bdelloidea</taxon>
        <taxon>Philodinida</taxon>
        <taxon>Philodinidae</taxon>
        <taxon>Rotaria</taxon>
    </lineage>
</organism>
<dbReference type="InterPro" id="IPR011993">
    <property type="entry name" value="PH-like_dom_sf"/>
</dbReference>
<dbReference type="OrthoDB" id="185175at2759"/>